<keyword evidence="2 7" id="KW-0853">WD repeat</keyword>
<feature type="repeat" description="WD" evidence="7">
    <location>
        <begin position="232"/>
        <end position="275"/>
    </location>
</feature>
<dbReference type="AlphaFoldDB" id="A0A9W8G6E5"/>
<keyword evidence="4" id="KW-0805">Transcription regulation</keyword>
<keyword evidence="3" id="KW-0677">Repeat</keyword>
<comment type="caution">
    <text evidence="10">The sequence shown here is derived from an EMBL/GenBank/DDBJ whole genome shotgun (WGS) entry which is preliminary data.</text>
</comment>
<dbReference type="InterPro" id="IPR001680">
    <property type="entry name" value="WD40_rpt"/>
</dbReference>
<keyword evidence="6" id="KW-0539">Nucleus</keyword>
<dbReference type="InterPro" id="IPR045183">
    <property type="entry name" value="Ebi-like"/>
</dbReference>
<proteinExistence type="predicted"/>
<evidence type="ECO:0000256" key="2">
    <source>
        <dbReference type="ARBA" id="ARBA00022574"/>
    </source>
</evidence>
<feature type="repeat" description="WD" evidence="7">
    <location>
        <begin position="371"/>
        <end position="411"/>
    </location>
</feature>
<dbReference type="Pfam" id="PF12894">
    <property type="entry name" value="ANAPC4_WD40"/>
    <property type="match status" value="1"/>
</dbReference>
<dbReference type="PROSITE" id="PS50896">
    <property type="entry name" value="LISH"/>
    <property type="match status" value="1"/>
</dbReference>
<dbReference type="OrthoDB" id="1367865at2759"/>
<evidence type="ECO:0000256" key="5">
    <source>
        <dbReference type="ARBA" id="ARBA00023163"/>
    </source>
</evidence>
<feature type="domain" description="Anaphase-promoting complex subunit 4-like WD40" evidence="9">
    <location>
        <begin position="328"/>
        <end position="385"/>
    </location>
</feature>
<dbReference type="FunFam" id="1.20.960.30:FF:000001">
    <property type="entry name" value="F-box-like/WD repeat-containing protein TBL1XR1"/>
    <property type="match status" value="1"/>
</dbReference>
<evidence type="ECO:0000256" key="3">
    <source>
        <dbReference type="ARBA" id="ARBA00022737"/>
    </source>
</evidence>
<feature type="repeat" description="WD" evidence="7">
    <location>
        <begin position="336"/>
        <end position="370"/>
    </location>
</feature>
<dbReference type="InterPro" id="IPR015943">
    <property type="entry name" value="WD40/YVTN_repeat-like_dom_sf"/>
</dbReference>
<dbReference type="PANTHER" id="PTHR22846">
    <property type="entry name" value="WD40 REPEAT PROTEIN"/>
    <property type="match status" value="1"/>
</dbReference>
<feature type="compositionally biased region" description="Polar residues" evidence="8">
    <location>
        <begin position="108"/>
        <end position="122"/>
    </location>
</feature>
<evidence type="ECO:0000313" key="11">
    <source>
        <dbReference type="Proteomes" id="UP001151518"/>
    </source>
</evidence>
<dbReference type="InterPro" id="IPR036322">
    <property type="entry name" value="WD40_repeat_dom_sf"/>
</dbReference>
<evidence type="ECO:0000256" key="7">
    <source>
        <dbReference type="PROSITE-ProRule" id="PRU00221"/>
    </source>
</evidence>
<feature type="repeat" description="WD" evidence="7">
    <location>
        <begin position="454"/>
        <end position="497"/>
    </location>
</feature>
<dbReference type="PROSITE" id="PS50294">
    <property type="entry name" value="WD_REPEATS_REGION"/>
    <property type="match status" value="4"/>
</dbReference>
<accession>A0A9W8G6E5</accession>
<evidence type="ECO:0000259" key="9">
    <source>
        <dbReference type="Pfam" id="PF12894"/>
    </source>
</evidence>
<dbReference type="GO" id="GO:0006357">
    <property type="term" value="P:regulation of transcription by RNA polymerase II"/>
    <property type="evidence" value="ECO:0007669"/>
    <property type="project" value="TreeGrafter"/>
</dbReference>
<organism evidence="10 11">
    <name type="scientific">Coemansia spiralis</name>
    <dbReference type="NCBI Taxonomy" id="417178"/>
    <lineage>
        <taxon>Eukaryota</taxon>
        <taxon>Fungi</taxon>
        <taxon>Fungi incertae sedis</taxon>
        <taxon>Zoopagomycota</taxon>
        <taxon>Kickxellomycotina</taxon>
        <taxon>Kickxellomycetes</taxon>
        <taxon>Kickxellales</taxon>
        <taxon>Kickxellaceae</taxon>
        <taxon>Coemansia</taxon>
    </lineage>
</organism>
<feature type="compositionally biased region" description="Basic and acidic residues" evidence="8">
    <location>
        <begin position="153"/>
        <end position="163"/>
    </location>
</feature>
<reference evidence="10" key="1">
    <citation type="submission" date="2022-07" db="EMBL/GenBank/DDBJ databases">
        <title>Phylogenomic reconstructions and comparative analyses of Kickxellomycotina fungi.</title>
        <authorList>
            <person name="Reynolds N.K."/>
            <person name="Stajich J.E."/>
            <person name="Barry K."/>
            <person name="Grigoriev I.V."/>
            <person name="Crous P."/>
            <person name="Smith M.E."/>
        </authorList>
    </citation>
    <scope>NUCLEOTIDE SEQUENCE</scope>
    <source>
        <strain evidence="10">NRRL 3115</strain>
    </source>
</reference>
<dbReference type="GO" id="GO:0034967">
    <property type="term" value="C:Set3 complex"/>
    <property type="evidence" value="ECO:0007669"/>
    <property type="project" value="TreeGrafter"/>
</dbReference>
<feature type="repeat" description="WD" evidence="7">
    <location>
        <begin position="295"/>
        <end position="320"/>
    </location>
</feature>
<comment type="subcellular location">
    <subcellularLocation>
        <location evidence="1">Nucleus</location>
    </subcellularLocation>
</comment>
<dbReference type="CDD" id="cd00200">
    <property type="entry name" value="WD40"/>
    <property type="match status" value="1"/>
</dbReference>
<dbReference type="SUPFAM" id="SSF50978">
    <property type="entry name" value="WD40 repeat-like"/>
    <property type="match status" value="2"/>
</dbReference>
<dbReference type="Proteomes" id="UP001151518">
    <property type="component" value="Unassembled WGS sequence"/>
</dbReference>
<name>A0A9W8G6E5_9FUNG</name>
<evidence type="ECO:0000256" key="4">
    <source>
        <dbReference type="ARBA" id="ARBA00023015"/>
    </source>
</evidence>
<dbReference type="InterPro" id="IPR006594">
    <property type="entry name" value="LisH"/>
</dbReference>
<dbReference type="PROSITE" id="PS00678">
    <property type="entry name" value="WD_REPEATS_1"/>
    <property type="match status" value="4"/>
</dbReference>
<feature type="compositionally biased region" description="Acidic residues" evidence="8">
    <location>
        <begin position="190"/>
        <end position="202"/>
    </location>
</feature>
<gene>
    <name evidence="10" type="ORF">GGI25_003560</name>
</gene>
<dbReference type="SMART" id="SM00320">
    <property type="entry name" value="WD40"/>
    <property type="match status" value="8"/>
</dbReference>
<evidence type="ECO:0000256" key="8">
    <source>
        <dbReference type="SAM" id="MobiDB-lite"/>
    </source>
</evidence>
<evidence type="ECO:0000313" key="10">
    <source>
        <dbReference type="EMBL" id="KAJ2676410.1"/>
    </source>
</evidence>
<protein>
    <recommendedName>
        <fullName evidence="9">Anaphase-promoting complex subunit 4-like WD40 domain-containing protein</fullName>
    </recommendedName>
</protein>
<feature type="repeat" description="WD" evidence="7">
    <location>
        <begin position="498"/>
        <end position="539"/>
    </location>
</feature>
<dbReference type="PRINTS" id="PR00320">
    <property type="entry name" value="GPROTEINBRPT"/>
</dbReference>
<dbReference type="InterPro" id="IPR024977">
    <property type="entry name" value="Apc4-like_WD40_dom"/>
</dbReference>
<dbReference type="InterPro" id="IPR020472">
    <property type="entry name" value="WD40_PAC1"/>
</dbReference>
<dbReference type="PANTHER" id="PTHR22846:SF2">
    <property type="entry name" value="F-BOX-LIKE_WD REPEAT-CONTAINING PROTEIN EBI"/>
    <property type="match status" value="1"/>
</dbReference>
<evidence type="ECO:0000256" key="1">
    <source>
        <dbReference type="ARBA" id="ARBA00004123"/>
    </source>
</evidence>
<dbReference type="EMBL" id="JANBTW010000040">
    <property type="protein sequence ID" value="KAJ2676410.1"/>
    <property type="molecule type" value="Genomic_DNA"/>
</dbReference>
<evidence type="ECO:0000256" key="6">
    <source>
        <dbReference type="ARBA" id="ARBA00023242"/>
    </source>
</evidence>
<dbReference type="GO" id="GO:0003714">
    <property type="term" value="F:transcription corepressor activity"/>
    <property type="evidence" value="ECO:0007669"/>
    <property type="project" value="InterPro"/>
</dbReference>
<dbReference type="Pfam" id="PF00400">
    <property type="entry name" value="WD40"/>
    <property type="match status" value="5"/>
</dbReference>
<dbReference type="Gene3D" id="2.130.10.10">
    <property type="entry name" value="YVTN repeat-like/Quinoprotein amine dehydrogenase"/>
    <property type="match status" value="1"/>
</dbReference>
<dbReference type="Gene3D" id="1.20.960.30">
    <property type="match status" value="1"/>
</dbReference>
<sequence length="576" mass="63108">MVLKSEDVNYLVYRYLKESGFLHSSYIFQFESQIFKNEREIPNVEPGSLIRVLQKGLQYMDVETHLNEDGTARLCTAPFSLVGKHVCSVQTTMTSTAPDTLGIKRPNKVNTVSPKQNEPPSAQQQQQQRTEDGDDISDHGGHTLIHDSASASKENKKYAKSRDTSLQQQGSSATILSAAQTAISVSNGVMDEDNDQMDVDVPDTEKDTQKAPADGSKQGGRKLRMVERAQILRGHTSPVFLCAWNPVPGSSVLATGAGDGTARIWDISRAKGDSSQSVTLRHDAPADKDEARLDVTSISWNPSGTLLATACFNGQLRVWSTSGELKLTLCHRPVPVISMRWNRKGSLLLSACLDGSICLWEVQTGNMRHEYKGHTGSVLDVDWLDNTTFASCAADKSIIVWRDEETSPVKTFTGHKSDVNSIKWHPGGKYIASASDDGTVKIWSMNSDTPVQDFFGHSQQVYTVKWLPRPDKAIVASASFDGTVRIWDVHSNACLRVLSAHTEAVHCLAFSSDGRYLASGSFDKKVRIWNVKDGSIFKTYNADDGIHDIQWAAKGKVAVAIANSQVAVFDPLSSSS</sequence>
<feature type="region of interest" description="Disordered" evidence="8">
    <location>
        <begin position="187"/>
        <end position="220"/>
    </location>
</feature>
<dbReference type="PROSITE" id="PS50082">
    <property type="entry name" value="WD_REPEATS_2"/>
    <property type="match status" value="7"/>
</dbReference>
<dbReference type="InterPro" id="IPR019775">
    <property type="entry name" value="WD40_repeat_CS"/>
</dbReference>
<dbReference type="SMART" id="SM00667">
    <property type="entry name" value="LisH"/>
    <property type="match status" value="1"/>
</dbReference>
<feature type="repeat" description="WD" evidence="7">
    <location>
        <begin position="412"/>
        <end position="453"/>
    </location>
</feature>
<feature type="compositionally biased region" description="Basic and acidic residues" evidence="8">
    <location>
        <begin position="136"/>
        <end position="145"/>
    </location>
</feature>
<feature type="region of interest" description="Disordered" evidence="8">
    <location>
        <begin position="97"/>
        <end position="172"/>
    </location>
</feature>
<dbReference type="FunFam" id="2.130.10.10:FF:000218">
    <property type="entry name" value="WD40 repeat-containing protein HOS15"/>
    <property type="match status" value="1"/>
</dbReference>
<keyword evidence="5" id="KW-0804">Transcription</keyword>